<dbReference type="Proteomes" id="UP000285060">
    <property type="component" value="Unassembled WGS sequence"/>
</dbReference>
<reference evidence="3 4" key="1">
    <citation type="submission" date="2018-08" db="EMBL/GenBank/DDBJ databases">
        <title>Aphanomyces genome sequencing and annotation.</title>
        <authorList>
            <person name="Minardi D."/>
            <person name="Oidtmann B."/>
            <person name="Van Der Giezen M."/>
            <person name="Studholme D.J."/>
        </authorList>
    </citation>
    <scope>NUCLEOTIDE SEQUENCE [LARGE SCALE GENOMIC DNA]</scope>
    <source>
        <strain evidence="3 4">NJM0002</strain>
    </source>
</reference>
<dbReference type="Pfam" id="PF13976">
    <property type="entry name" value="gag_pre-integrs"/>
    <property type="match status" value="1"/>
</dbReference>
<dbReference type="InterPro" id="IPR054722">
    <property type="entry name" value="PolX-like_BBD"/>
</dbReference>
<accession>A0A418ASC4</accession>
<gene>
    <name evidence="3" type="ORF">DYB32_006243</name>
</gene>
<name>A0A418ASC4_9STRA</name>
<feature type="domain" description="GAG-pre-integrase" evidence="1">
    <location>
        <begin position="283"/>
        <end position="348"/>
    </location>
</feature>
<evidence type="ECO:0000259" key="1">
    <source>
        <dbReference type="Pfam" id="PF13976"/>
    </source>
</evidence>
<evidence type="ECO:0000313" key="4">
    <source>
        <dbReference type="Proteomes" id="UP000285060"/>
    </source>
</evidence>
<evidence type="ECO:0008006" key="5">
    <source>
        <dbReference type="Google" id="ProtNLM"/>
    </source>
</evidence>
<protein>
    <recommendedName>
        <fullName evidence="5">GAG-pre-integrase domain-containing protein</fullName>
    </recommendedName>
</protein>
<feature type="domain" description="Retrovirus-related Pol polyprotein from transposon TNT 1-94-like beta-barrel" evidence="2">
    <location>
        <begin position="175"/>
        <end position="250"/>
    </location>
</feature>
<dbReference type="InterPro" id="IPR025724">
    <property type="entry name" value="GAG-pre-integrase_dom"/>
</dbReference>
<proteinExistence type="predicted"/>
<comment type="caution">
    <text evidence="3">The sequence shown here is derived from an EMBL/GenBank/DDBJ whole genome shotgun (WGS) entry which is preliminary data.</text>
</comment>
<sequence>MEVAPKMEEPQEAEPLFEGPTWSWETRSTRDVLLHGERISVLFNSRHDLEVARLGQFLALNDPNTPPWMTNPFLITQYEVRAFRLVDLNTEIAEEGPHYRPWLSPMAYISFPISVNGLPWADAYQISVRRNRSLVAVIHDRITSNMDVEGSNAAIDIAANSAMALHANGLKHHIVVDSGASAHMTDAAHHLFDTSTCDRRVVVTNDRSTVAKTTGKLNIKTSCGKDITSTDLLLIEGMPMTLLSVPALMKADPDVSVQFKSDTCTLFSDRAKVATAYLSPDQRLYVLDGTCSTDRANVAIIDATTVWHNRIGHLPADALRACAKAGLGVLPGLQTSPRPCMDCPRAKMHVVSAPKMHTRSFGPGECWHADTKGQLRTKSLSRCQY</sequence>
<evidence type="ECO:0000259" key="2">
    <source>
        <dbReference type="Pfam" id="PF22936"/>
    </source>
</evidence>
<dbReference type="AlphaFoldDB" id="A0A418ASC4"/>
<evidence type="ECO:0000313" key="3">
    <source>
        <dbReference type="EMBL" id="RHY28117.1"/>
    </source>
</evidence>
<dbReference type="EMBL" id="QUSY01000642">
    <property type="protein sequence ID" value="RHY28117.1"/>
    <property type="molecule type" value="Genomic_DNA"/>
</dbReference>
<dbReference type="VEuPathDB" id="FungiDB:H310_14271"/>
<keyword evidence="4" id="KW-1185">Reference proteome</keyword>
<dbReference type="VEuPathDB" id="FungiDB:H310_14879"/>
<organism evidence="3 4">
    <name type="scientific">Aphanomyces invadans</name>
    <dbReference type="NCBI Taxonomy" id="157072"/>
    <lineage>
        <taxon>Eukaryota</taxon>
        <taxon>Sar</taxon>
        <taxon>Stramenopiles</taxon>
        <taxon>Oomycota</taxon>
        <taxon>Saprolegniomycetes</taxon>
        <taxon>Saprolegniales</taxon>
        <taxon>Verrucalvaceae</taxon>
        <taxon>Aphanomyces</taxon>
    </lineage>
</organism>
<dbReference type="Pfam" id="PF22936">
    <property type="entry name" value="Pol_BBD"/>
    <property type="match status" value="1"/>
</dbReference>